<dbReference type="AlphaFoldDB" id="A0A6J6D6V1"/>
<protein>
    <submittedName>
        <fullName evidence="2">Unannotated protein</fullName>
    </submittedName>
</protein>
<comment type="similarity">
    <text evidence="1">Belongs to the phD/YefM antitoxin family.</text>
</comment>
<reference evidence="2" key="1">
    <citation type="submission" date="2020-05" db="EMBL/GenBank/DDBJ databases">
        <authorList>
            <person name="Chiriac C."/>
            <person name="Salcher M."/>
            <person name="Ghai R."/>
            <person name="Kavagutti S V."/>
        </authorList>
    </citation>
    <scope>NUCLEOTIDE SEQUENCE</scope>
</reference>
<organism evidence="2">
    <name type="scientific">freshwater metagenome</name>
    <dbReference type="NCBI Taxonomy" id="449393"/>
    <lineage>
        <taxon>unclassified sequences</taxon>
        <taxon>metagenomes</taxon>
        <taxon>ecological metagenomes</taxon>
    </lineage>
</organism>
<dbReference type="InterPro" id="IPR006442">
    <property type="entry name" value="Antitoxin_Phd/YefM"/>
</dbReference>
<gene>
    <name evidence="2" type="ORF">UFOPK1618_00436</name>
</gene>
<dbReference type="EMBL" id="CAEZTF010000065">
    <property type="protein sequence ID" value="CAB4559671.1"/>
    <property type="molecule type" value="Genomic_DNA"/>
</dbReference>
<dbReference type="InterPro" id="IPR036165">
    <property type="entry name" value="YefM-like_sf"/>
</dbReference>
<evidence type="ECO:0000313" key="2">
    <source>
        <dbReference type="EMBL" id="CAB4559671.1"/>
    </source>
</evidence>
<proteinExistence type="inferred from homology"/>
<name>A0A6J6D6V1_9ZZZZ</name>
<dbReference type="SUPFAM" id="SSF143120">
    <property type="entry name" value="YefM-like"/>
    <property type="match status" value="1"/>
</dbReference>
<evidence type="ECO:0000256" key="1">
    <source>
        <dbReference type="ARBA" id="ARBA00009981"/>
    </source>
</evidence>
<dbReference type="Pfam" id="PF02604">
    <property type="entry name" value="PhdYeFM_antitox"/>
    <property type="match status" value="1"/>
</dbReference>
<accession>A0A6J6D6V1</accession>
<sequence>MEAILTDMTISISEFKANPNQAVKDADGSPFCVLTNNSPSFYVMDAEYWEKLHDLLDDAALAPVIAKAMKKRSSAVKVSLKDL</sequence>